<dbReference type="Proteomes" id="UP000623842">
    <property type="component" value="Unassembled WGS sequence"/>
</dbReference>
<sequence length="63" mass="6697">MNDSNINDTTRIENCVNRFVCCVINCGNKAVVKAIAFGLLKAIANPCRYALVLLALIGAIVSA</sequence>
<keyword evidence="2" id="KW-1185">Reference proteome</keyword>
<organism evidence="1 2">
    <name type="scientific">Thalassotalea marina</name>
    <dbReference type="NCBI Taxonomy" id="1673741"/>
    <lineage>
        <taxon>Bacteria</taxon>
        <taxon>Pseudomonadati</taxon>
        <taxon>Pseudomonadota</taxon>
        <taxon>Gammaproteobacteria</taxon>
        <taxon>Alteromonadales</taxon>
        <taxon>Colwelliaceae</taxon>
        <taxon>Thalassotalea</taxon>
    </lineage>
</organism>
<dbReference type="EMBL" id="BNCK01000012">
    <property type="protein sequence ID" value="GHG05969.1"/>
    <property type="molecule type" value="Genomic_DNA"/>
</dbReference>
<name>A0A919BRS9_9GAMM</name>
<reference evidence="1" key="2">
    <citation type="submission" date="2020-09" db="EMBL/GenBank/DDBJ databases">
        <authorList>
            <person name="Sun Q."/>
            <person name="Kim S."/>
        </authorList>
    </citation>
    <scope>NUCLEOTIDE SEQUENCE</scope>
    <source>
        <strain evidence="1">KCTC 42731</strain>
    </source>
</reference>
<protein>
    <submittedName>
        <fullName evidence="1">Uncharacterized protein</fullName>
    </submittedName>
</protein>
<reference evidence="1" key="1">
    <citation type="journal article" date="2014" name="Int. J. Syst. Evol. Microbiol.">
        <title>Complete genome sequence of Corynebacterium casei LMG S-19264T (=DSM 44701T), isolated from a smear-ripened cheese.</title>
        <authorList>
            <consortium name="US DOE Joint Genome Institute (JGI-PGF)"/>
            <person name="Walter F."/>
            <person name="Albersmeier A."/>
            <person name="Kalinowski J."/>
            <person name="Ruckert C."/>
        </authorList>
    </citation>
    <scope>NUCLEOTIDE SEQUENCE</scope>
    <source>
        <strain evidence="1">KCTC 42731</strain>
    </source>
</reference>
<gene>
    <name evidence="1" type="ORF">GCM10017161_39460</name>
</gene>
<proteinExistence type="predicted"/>
<accession>A0A919BRS9</accession>
<evidence type="ECO:0000313" key="1">
    <source>
        <dbReference type="EMBL" id="GHG05969.1"/>
    </source>
</evidence>
<dbReference type="AlphaFoldDB" id="A0A919BRS9"/>
<comment type="caution">
    <text evidence="1">The sequence shown here is derived from an EMBL/GenBank/DDBJ whole genome shotgun (WGS) entry which is preliminary data.</text>
</comment>
<evidence type="ECO:0000313" key="2">
    <source>
        <dbReference type="Proteomes" id="UP000623842"/>
    </source>
</evidence>